<organism evidence="1 2">
    <name type="scientific">Bradyrhizobium diazoefficiens SEMIA 5080</name>
    <dbReference type="NCBI Taxonomy" id="754504"/>
    <lineage>
        <taxon>Bacteria</taxon>
        <taxon>Pseudomonadati</taxon>
        <taxon>Pseudomonadota</taxon>
        <taxon>Alphaproteobacteria</taxon>
        <taxon>Hyphomicrobiales</taxon>
        <taxon>Nitrobacteraceae</taxon>
        <taxon>Bradyrhizobium</taxon>
    </lineage>
</organism>
<reference evidence="1 2" key="1">
    <citation type="journal article" date="2014" name="BMC Genomics">
        <title>Comparative genomics of Bradyrhizobium japonicum CPAC 15 and Bradyrhizobium diazoefficiens CPAC 7: elite model strains for understanding symbiotic performance with soybean.</title>
        <authorList>
            <person name="Siqueira A.F."/>
            <person name="Ormeno-Orrillo E."/>
            <person name="Souza R.C."/>
            <person name="Rodrigues E.P."/>
            <person name="Almeida L.G."/>
            <person name="Barcellos F.G."/>
            <person name="Batista J.S."/>
            <person name="Nakatami A.S."/>
            <person name="Martinez-Romero E."/>
            <person name="Vasconcelos A.T."/>
            <person name="Hungria M."/>
        </authorList>
    </citation>
    <scope>NUCLEOTIDE SEQUENCE [LARGE SCALE GENOMIC DNA]</scope>
    <source>
        <strain evidence="1 2">SEMIA 5080</strain>
    </source>
</reference>
<evidence type="ECO:0000313" key="2">
    <source>
        <dbReference type="Proteomes" id="UP000024900"/>
    </source>
</evidence>
<evidence type="ECO:0000313" key="1">
    <source>
        <dbReference type="EMBL" id="KGJ71341.1"/>
    </source>
</evidence>
<dbReference type="EMBL" id="ADOU02000004">
    <property type="protein sequence ID" value="KGJ71341.1"/>
    <property type="molecule type" value="Genomic_DNA"/>
</dbReference>
<dbReference type="GeneID" id="46494643"/>
<dbReference type="AlphaFoldDB" id="A0A837CRM3"/>
<proteinExistence type="predicted"/>
<name>A0A837CRM3_9BRAD</name>
<gene>
    <name evidence="1" type="ORF">BJA5080_07772</name>
</gene>
<dbReference type="Proteomes" id="UP000024900">
    <property type="component" value="Unassembled WGS sequence"/>
</dbReference>
<sequence length="79" mass="8605">MKDMQAQLEKLQRDAAECALIRDLATDPKKRELFAKLAEHLAVLASAVEQAIGESTAATSLLICRPSRKNVDASLTELP</sequence>
<protein>
    <submittedName>
        <fullName evidence="1">Uncharacterized protein</fullName>
    </submittedName>
</protein>
<comment type="caution">
    <text evidence="1">The sequence shown here is derived from an EMBL/GenBank/DDBJ whole genome shotgun (WGS) entry which is preliminary data.</text>
</comment>
<dbReference type="RefSeq" id="WP_038967817.1">
    <property type="nucleotide sequence ID" value="NZ_ADOU02000004.1"/>
</dbReference>
<accession>A0A837CRM3</accession>